<feature type="domain" description="D-isomer specific 2-hydroxyacid dehydrogenase NAD-binding" evidence="6">
    <location>
        <begin position="120"/>
        <end position="251"/>
    </location>
</feature>
<dbReference type="Pfam" id="PF00389">
    <property type="entry name" value="2-Hacid_dh"/>
    <property type="match status" value="1"/>
</dbReference>
<dbReference type="InterPro" id="IPR006140">
    <property type="entry name" value="D-isomer_DH_NAD-bd"/>
</dbReference>
<dbReference type="GO" id="GO:0016616">
    <property type="term" value="F:oxidoreductase activity, acting on the CH-OH group of donors, NAD or NADP as acceptor"/>
    <property type="evidence" value="ECO:0007669"/>
    <property type="project" value="InterPro"/>
</dbReference>
<keyword evidence="3" id="KW-0520">NAD</keyword>
<comment type="similarity">
    <text evidence="1 4">Belongs to the D-isomer specific 2-hydroxyacid dehydrogenase family.</text>
</comment>
<dbReference type="InterPro" id="IPR050418">
    <property type="entry name" value="D-iso_2-hydroxyacid_DH_PdxB"/>
</dbReference>
<dbReference type="Proteomes" id="UP000705230">
    <property type="component" value="Unassembled WGS sequence"/>
</dbReference>
<dbReference type="InterPro" id="IPR036291">
    <property type="entry name" value="NAD(P)-bd_dom_sf"/>
</dbReference>
<comment type="caution">
    <text evidence="7">The sequence shown here is derived from an EMBL/GenBank/DDBJ whole genome shotgun (WGS) entry which is preliminary data.</text>
</comment>
<dbReference type="Gene3D" id="3.40.50.720">
    <property type="entry name" value="NAD(P)-binding Rossmann-like Domain"/>
    <property type="match status" value="2"/>
</dbReference>
<evidence type="ECO:0000256" key="4">
    <source>
        <dbReference type="RuleBase" id="RU003719"/>
    </source>
</evidence>
<gene>
    <name evidence="7" type="ORF">ISR29_02725</name>
</gene>
<dbReference type="EMBL" id="JADHSG010000002">
    <property type="protein sequence ID" value="MBL6903094.1"/>
    <property type="molecule type" value="Genomic_DNA"/>
</dbReference>
<dbReference type="Pfam" id="PF02826">
    <property type="entry name" value="2-Hacid_dh_C"/>
    <property type="match status" value="1"/>
</dbReference>
<protein>
    <recommendedName>
        <fullName evidence="9">Erythronate-4-phosphate dehydrogenase</fullName>
    </recommendedName>
</protein>
<dbReference type="GO" id="GO:0051287">
    <property type="term" value="F:NAD binding"/>
    <property type="evidence" value="ECO:0007669"/>
    <property type="project" value="InterPro"/>
</dbReference>
<keyword evidence="2 4" id="KW-0560">Oxidoreductase</keyword>
<evidence type="ECO:0000256" key="2">
    <source>
        <dbReference type="ARBA" id="ARBA00023002"/>
    </source>
</evidence>
<dbReference type="AlphaFoldDB" id="A0A937JFK0"/>
<dbReference type="SUPFAM" id="SSF52283">
    <property type="entry name" value="Formate/glycerate dehydrogenase catalytic domain-like"/>
    <property type="match status" value="1"/>
</dbReference>
<dbReference type="SUPFAM" id="SSF51735">
    <property type="entry name" value="NAD(P)-binding Rossmann-fold domains"/>
    <property type="match status" value="1"/>
</dbReference>
<feature type="domain" description="D-isomer specific 2-hydroxyacid dehydrogenase catalytic" evidence="5">
    <location>
        <begin position="36"/>
        <end position="281"/>
    </location>
</feature>
<accession>A0A937JFK0</accession>
<sequence>MINIIADSDIPNLDEYLKITIDENLFNINFLNFKKINPKTIKACEVLLVRSTTKVDKSLLQDSNIKFVGSATAGINHLDTNYLNANNIKWNYSPGCNSSSVAHYVFSVIAELIDKKEMNYSSKIGIIGYGNIGKKVAKYLDSIGFTVVCNDPFLKNINLVNFNKILDCDLISLHVPYTENGKHPTKNLIDKDTLSRLDNKILINSSRGGVVNEEDLLKNSTIKYVADVWNNEPLPSKAIVKKSLIASPHIAGYSKQGKLNGSLAIASAVSKYIESKKEMNPFNFIDPSEKKFIEVLPTPTKILPYPLSVFKESFDIRSISNEMKKLFNQNIKDEALSDNFNKMRSLHPIRNDYDTKEFEEKYN</sequence>
<evidence type="ECO:0000313" key="8">
    <source>
        <dbReference type="Proteomes" id="UP000705230"/>
    </source>
</evidence>
<dbReference type="PANTHER" id="PTHR43761">
    <property type="entry name" value="D-ISOMER SPECIFIC 2-HYDROXYACID DEHYDROGENASE FAMILY PROTEIN (AFU_ORTHOLOGUE AFUA_1G13630)"/>
    <property type="match status" value="1"/>
</dbReference>
<dbReference type="PANTHER" id="PTHR43761:SF1">
    <property type="entry name" value="D-ISOMER SPECIFIC 2-HYDROXYACID DEHYDROGENASE CATALYTIC DOMAIN-CONTAINING PROTEIN-RELATED"/>
    <property type="match status" value="1"/>
</dbReference>
<evidence type="ECO:0000259" key="5">
    <source>
        <dbReference type="Pfam" id="PF00389"/>
    </source>
</evidence>
<reference evidence="7" key="1">
    <citation type="submission" date="2020-10" db="EMBL/GenBank/DDBJ databases">
        <title>Microbiome of the Black Sea water column analyzed by genome centric metagenomics.</title>
        <authorList>
            <person name="Cabello-Yeves P.J."/>
            <person name="Callieri C."/>
            <person name="Picazo A."/>
            <person name="Mehrshad M."/>
            <person name="Haro-Moreno J.M."/>
            <person name="Roda-Garcia J."/>
            <person name="Dzembekova N."/>
            <person name="Slabakova V."/>
            <person name="Slabakova N."/>
            <person name="Moncheva S."/>
            <person name="Rodriguez-Valera F."/>
        </authorList>
    </citation>
    <scope>NUCLEOTIDE SEQUENCE</scope>
    <source>
        <strain evidence="7">BS30m-G43</strain>
    </source>
</reference>
<organism evidence="7 8">
    <name type="scientific">SAR86 cluster bacterium</name>
    <dbReference type="NCBI Taxonomy" id="2030880"/>
    <lineage>
        <taxon>Bacteria</taxon>
        <taxon>Pseudomonadati</taxon>
        <taxon>Pseudomonadota</taxon>
        <taxon>Gammaproteobacteria</taxon>
        <taxon>SAR86 cluster</taxon>
    </lineage>
</organism>
<evidence type="ECO:0008006" key="9">
    <source>
        <dbReference type="Google" id="ProtNLM"/>
    </source>
</evidence>
<dbReference type="InterPro" id="IPR006139">
    <property type="entry name" value="D-isomer_2_OHA_DH_cat_dom"/>
</dbReference>
<evidence type="ECO:0000313" key="7">
    <source>
        <dbReference type="EMBL" id="MBL6903094.1"/>
    </source>
</evidence>
<evidence type="ECO:0000256" key="3">
    <source>
        <dbReference type="ARBA" id="ARBA00023027"/>
    </source>
</evidence>
<evidence type="ECO:0000256" key="1">
    <source>
        <dbReference type="ARBA" id="ARBA00005854"/>
    </source>
</evidence>
<proteinExistence type="inferred from homology"/>
<name>A0A937JFK0_9GAMM</name>
<evidence type="ECO:0000259" key="6">
    <source>
        <dbReference type="Pfam" id="PF02826"/>
    </source>
</evidence>